<accession>A0A4R5D1Q7</accession>
<dbReference type="Gene3D" id="1.25.40.10">
    <property type="entry name" value="Tetratricopeptide repeat domain"/>
    <property type="match status" value="1"/>
</dbReference>
<gene>
    <name evidence="2" type="ORF">E0F98_04505</name>
</gene>
<feature type="domain" description="TOTE conflict systems S1/CSD-like" evidence="1">
    <location>
        <begin position="733"/>
        <end position="792"/>
    </location>
</feature>
<dbReference type="InterPro" id="IPR054426">
    <property type="entry name" value="S1CSD-TOTE-1"/>
</dbReference>
<evidence type="ECO:0000313" key="3">
    <source>
        <dbReference type="Proteomes" id="UP000294597"/>
    </source>
</evidence>
<comment type="caution">
    <text evidence="2">The sequence shown here is derived from an EMBL/GenBank/DDBJ whole genome shotgun (WGS) entry which is preliminary data.</text>
</comment>
<dbReference type="RefSeq" id="WP_132109423.1">
    <property type="nucleotide sequence ID" value="NZ_SMFO01000002.1"/>
</dbReference>
<evidence type="ECO:0000313" key="2">
    <source>
        <dbReference type="EMBL" id="TDE05381.1"/>
    </source>
</evidence>
<organism evidence="2 3">
    <name type="scientific">Flavobacterium hiemivividum</name>
    <dbReference type="NCBI Taxonomy" id="2541734"/>
    <lineage>
        <taxon>Bacteria</taxon>
        <taxon>Pseudomonadati</taxon>
        <taxon>Bacteroidota</taxon>
        <taxon>Flavobacteriia</taxon>
        <taxon>Flavobacteriales</taxon>
        <taxon>Flavobacteriaceae</taxon>
        <taxon>Flavobacterium</taxon>
    </lineage>
</organism>
<evidence type="ECO:0000259" key="1">
    <source>
        <dbReference type="Pfam" id="PF22708"/>
    </source>
</evidence>
<dbReference type="EMBL" id="SMFO01000002">
    <property type="protein sequence ID" value="TDE05381.1"/>
    <property type="molecule type" value="Genomic_DNA"/>
</dbReference>
<dbReference type="Proteomes" id="UP000294597">
    <property type="component" value="Unassembled WGS sequence"/>
</dbReference>
<dbReference type="Pfam" id="PF22708">
    <property type="entry name" value="S1CSD-TOTE-1"/>
    <property type="match status" value="1"/>
</dbReference>
<dbReference type="Pfam" id="PF22860">
    <property type="entry name" value="DUF7017"/>
    <property type="match status" value="1"/>
</dbReference>
<protein>
    <recommendedName>
        <fullName evidence="1">TOTE conflict systems S1/CSD-like domain-containing protein</fullName>
    </recommendedName>
</protein>
<dbReference type="InterPro" id="IPR011990">
    <property type="entry name" value="TPR-like_helical_dom_sf"/>
</dbReference>
<dbReference type="AlphaFoldDB" id="A0A4R5D1Q7"/>
<keyword evidence="3" id="KW-1185">Reference proteome</keyword>
<proteinExistence type="predicted"/>
<sequence>MDSKTVFELRNEAKNLEGISKLNKLTEALNLAQRLFSVEPYDEWIQKAFAYTLIDLSKYYIFNKNINQAGVYYNQLLLINFQEVDDIIESQKNFLRPKIDVNYTEVQKAEELSKNGNHRDALNIFKKLITENRLTELHHEAYGWVIYRYIKDKENELTSIQVRTFLRDYIDLKNERPSMLHSMILNFALHYSKDHSDFNLYNFFKLWNPLNLRNEDKKKQHFNDKEIPSLISRIFREFNEKDLSIDIDFLIENTDLNIGEDLNTWECFLDWDDLNTSVKIYTSTQKVLDLLREPYFWRLFNAYKENKKSELWNVFNKYNQTFSKYERSKWHSEILSIAERYMQETEEWRFLDFFKIWNPENLLDEDWKEVKKDNKVYKPLAIKCIKKTFEIIKTQNKEFSENWLIPIYSKAVQLYPNDEWLLRENALLLIKNNEFESAINIYRKLVLELGDKSYIWNEFSSCFKNKKDLKIGMLSKAIQLEKNEDFLGDIHLELAKTLFDNGLIENCIVELNSYKIHRELKGWRLSESFIEISNKTKNQNTNLKDNKSLYDKYIPIAELYAYEEIDWTEVILVDKWKNEGKERIAFTNGKTIDFSIGSRRFGLLKQSSIGKVYKFKLHKQEIKKEVEAKFAWMGKTTITDYKYIPLIVDKSEKPDWSILDDIYATIDYINTEKNIIHAITTDNKEVFFPKGKIQLQIGDFIKAKYYSKKVKDEIRIELKDIAKIDKENAVVHFSKIIAVIDGVNKEKNLFHYVGSATVQGIIRFTETDIIPEEGKFLEIFYTSKKHRTENRTIIKPIQINETEEINPKLIKSINGILVLKYKTSGGTVDFYDLDEDDMSYTSPDFGFVGDFYVPKNVLCENKITTNCNITATAIFSGDKWKIIKLEKV</sequence>
<dbReference type="SUPFAM" id="SSF48452">
    <property type="entry name" value="TPR-like"/>
    <property type="match status" value="1"/>
</dbReference>
<name>A0A4R5D1Q7_9FLAO</name>
<reference evidence="2 3" key="1">
    <citation type="submission" date="2019-03" db="EMBL/GenBank/DDBJ databases">
        <title>Flavobacterium TSA-D2 sp. nov., isolated from arctic soil.</title>
        <authorList>
            <person name="Chaudhary D.K."/>
        </authorList>
    </citation>
    <scope>NUCLEOTIDE SEQUENCE [LARGE SCALE GENOMIC DNA]</scope>
    <source>
        <strain evidence="2 3">TSA-D2</strain>
    </source>
</reference>
<dbReference type="InterPro" id="IPR054283">
    <property type="entry name" value="DUF7017"/>
</dbReference>